<organism evidence="2 3">
    <name type="scientific">Aristolochia fimbriata</name>
    <name type="common">White veined hardy Dutchman's pipe vine</name>
    <dbReference type="NCBI Taxonomy" id="158543"/>
    <lineage>
        <taxon>Eukaryota</taxon>
        <taxon>Viridiplantae</taxon>
        <taxon>Streptophyta</taxon>
        <taxon>Embryophyta</taxon>
        <taxon>Tracheophyta</taxon>
        <taxon>Spermatophyta</taxon>
        <taxon>Magnoliopsida</taxon>
        <taxon>Magnoliidae</taxon>
        <taxon>Piperales</taxon>
        <taxon>Aristolochiaceae</taxon>
        <taxon>Aristolochia</taxon>
    </lineage>
</organism>
<proteinExistence type="predicted"/>
<evidence type="ECO:0000313" key="2">
    <source>
        <dbReference type="EMBL" id="KAG9449634.1"/>
    </source>
</evidence>
<keyword evidence="3" id="KW-1185">Reference proteome</keyword>
<feature type="region of interest" description="Disordered" evidence="1">
    <location>
        <begin position="95"/>
        <end position="119"/>
    </location>
</feature>
<gene>
    <name evidence="2" type="ORF">H6P81_009599</name>
</gene>
<sequence>MWKITQQVQKHHLKIFTVGSPELLGGLTTVVSCGRSWQRLKDIGFKERHIEAVRNTPFGHFFNLQDDHVKATFVTNWLVIIIQHDGHQEIEIQEETEGGASHQTEVSDEPRVQPPFGQPLTKVPRVVTEDIDEQTLIPAKRISKLSTRFKPEFVKIYTRRRRTRTKIRGYADVATADLGKDLSVSSLTLICITKFGYATAEIVLQFWEVLTVLR</sequence>
<dbReference type="PROSITE" id="PS51257">
    <property type="entry name" value="PROKAR_LIPOPROTEIN"/>
    <property type="match status" value="1"/>
</dbReference>
<evidence type="ECO:0000313" key="3">
    <source>
        <dbReference type="Proteomes" id="UP000825729"/>
    </source>
</evidence>
<dbReference type="EMBL" id="JAINDJ010000004">
    <property type="protein sequence ID" value="KAG9449634.1"/>
    <property type="molecule type" value="Genomic_DNA"/>
</dbReference>
<dbReference type="Proteomes" id="UP000825729">
    <property type="component" value="Unassembled WGS sequence"/>
</dbReference>
<reference evidence="2 3" key="1">
    <citation type="submission" date="2021-07" db="EMBL/GenBank/DDBJ databases">
        <title>The Aristolochia fimbriata genome: insights into angiosperm evolution, floral development and chemical biosynthesis.</title>
        <authorList>
            <person name="Jiao Y."/>
        </authorList>
    </citation>
    <scope>NUCLEOTIDE SEQUENCE [LARGE SCALE GENOMIC DNA]</scope>
    <source>
        <strain evidence="2">IBCAS-2021</strain>
        <tissue evidence="2">Leaf</tissue>
    </source>
</reference>
<protein>
    <submittedName>
        <fullName evidence="2">Uncharacterized protein</fullName>
    </submittedName>
</protein>
<name>A0AAV7EMK2_ARIFI</name>
<dbReference type="AlphaFoldDB" id="A0AAV7EMK2"/>
<comment type="caution">
    <text evidence="2">The sequence shown here is derived from an EMBL/GenBank/DDBJ whole genome shotgun (WGS) entry which is preliminary data.</text>
</comment>
<accession>A0AAV7EMK2</accession>
<evidence type="ECO:0000256" key="1">
    <source>
        <dbReference type="SAM" id="MobiDB-lite"/>
    </source>
</evidence>